<accession>A0A6C0BPP3</accession>
<feature type="domain" description="ATP-dependent DNA ligase family profile" evidence="6">
    <location>
        <begin position="209"/>
        <end position="305"/>
    </location>
</feature>
<dbReference type="GO" id="GO:0006281">
    <property type="term" value="P:DNA repair"/>
    <property type="evidence" value="ECO:0007669"/>
    <property type="project" value="UniProtKB-KW"/>
</dbReference>
<keyword evidence="5" id="KW-0234">DNA repair</keyword>
<keyword evidence="3" id="KW-0235">DNA replication</keyword>
<evidence type="ECO:0000256" key="4">
    <source>
        <dbReference type="ARBA" id="ARBA00022763"/>
    </source>
</evidence>
<dbReference type="Gene3D" id="2.40.50.140">
    <property type="entry name" value="Nucleic acid-binding proteins"/>
    <property type="match status" value="1"/>
</dbReference>
<dbReference type="Pfam" id="PF01068">
    <property type="entry name" value="DNA_ligase_A_M"/>
    <property type="match status" value="1"/>
</dbReference>
<dbReference type="PROSITE" id="PS50160">
    <property type="entry name" value="DNA_LIGASE_A3"/>
    <property type="match status" value="1"/>
</dbReference>
<dbReference type="GO" id="GO:0006310">
    <property type="term" value="P:DNA recombination"/>
    <property type="evidence" value="ECO:0007669"/>
    <property type="project" value="InterPro"/>
</dbReference>
<evidence type="ECO:0000256" key="5">
    <source>
        <dbReference type="ARBA" id="ARBA00023204"/>
    </source>
</evidence>
<sequence length="379" mass="44765">MIIKNIELPTLYKLNASGTKWMTWNAQVYEKESNKICIIKRVHGYEDGKMTHSEKEINKGKNIGKCNETSIYEQACNEAKSMWLKQRDIQKYAESKTNVIKYPQPMLAHSFEKQSSKIKYPCFTQPKLDGVRMICNSYVCISRTGKEFATEPLGYILSDIRTVVQNHPFMETCYFDGELYTPELCFEDIVGACRTNVKHDENKYKLLRYHIYDIIPTQEQNKNLTYEKRYEILKEIFNEQYKYLDFVVSCKVEFEKDIFKKHEEYLTNNYEGIMIRNTNGSYQQSRSYNLQKYKHFTDEEYEIVDIKEATGNDTGTAILQCKTKNNLLFWVRPKGSREYRASILQDDTIKHKLLTVRYQNLTDKGIPRFPVGVVIRDYE</sequence>
<dbReference type="PROSITE" id="PS00333">
    <property type="entry name" value="DNA_LIGASE_A2"/>
    <property type="match status" value="1"/>
</dbReference>
<dbReference type="SUPFAM" id="SSF50249">
    <property type="entry name" value="Nucleic acid-binding proteins"/>
    <property type="match status" value="1"/>
</dbReference>
<dbReference type="InterPro" id="IPR012310">
    <property type="entry name" value="DNA_ligase_ATP-dep_cent"/>
</dbReference>
<dbReference type="InterPro" id="IPR012340">
    <property type="entry name" value="NA-bd_OB-fold"/>
</dbReference>
<reference evidence="7" key="1">
    <citation type="journal article" date="2020" name="Nature">
        <title>Giant virus diversity and host interactions through global metagenomics.</title>
        <authorList>
            <person name="Schulz F."/>
            <person name="Roux S."/>
            <person name="Paez-Espino D."/>
            <person name="Jungbluth S."/>
            <person name="Walsh D.A."/>
            <person name="Denef V.J."/>
            <person name="McMahon K.D."/>
            <person name="Konstantinidis K.T."/>
            <person name="Eloe-Fadrosh E.A."/>
            <person name="Kyrpides N.C."/>
            <person name="Woyke T."/>
        </authorList>
    </citation>
    <scope>NUCLEOTIDE SEQUENCE</scope>
    <source>
        <strain evidence="7">GVMAG-M-3300018416-26</strain>
    </source>
</reference>
<dbReference type="InterPro" id="IPR050326">
    <property type="entry name" value="NAD_dep_DNA_ligaseB"/>
</dbReference>
<proteinExistence type="predicted"/>
<dbReference type="AlphaFoldDB" id="A0A6C0BPP3"/>
<evidence type="ECO:0000259" key="6">
    <source>
        <dbReference type="PROSITE" id="PS50160"/>
    </source>
</evidence>
<keyword evidence="4" id="KW-0227">DNA damage</keyword>
<dbReference type="GO" id="GO:0006260">
    <property type="term" value="P:DNA replication"/>
    <property type="evidence" value="ECO:0007669"/>
    <property type="project" value="UniProtKB-KW"/>
</dbReference>
<protein>
    <recommendedName>
        <fullName evidence="6">ATP-dependent DNA ligase family profile domain-containing protein</fullName>
    </recommendedName>
</protein>
<dbReference type="PANTHER" id="PTHR47810">
    <property type="entry name" value="DNA LIGASE"/>
    <property type="match status" value="1"/>
</dbReference>
<name>A0A6C0BPP3_9ZZZZ</name>
<evidence type="ECO:0000256" key="3">
    <source>
        <dbReference type="ARBA" id="ARBA00022705"/>
    </source>
</evidence>
<dbReference type="Gene3D" id="3.30.470.30">
    <property type="entry name" value="DNA ligase/mRNA capping enzyme"/>
    <property type="match status" value="1"/>
</dbReference>
<dbReference type="GO" id="GO:0003910">
    <property type="term" value="F:DNA ligase (ATP) activity"/>
    <property type="evidence" value="ECO:0007669"/>
    <property type="project" value="InterPro"/>
</dbReference>
<keyword evidence="2" id="KW-0436">Ligase</keyword>
<evidence type="ECO:0000256" key="1">
    <source>
        <dbReference type="ARBA" id="ARBA00001968"/>
    </source>
</evidence>
<dbReference type="EMBL" id="MN739215">
    <property type="protein sequence ID" value="QHS94030.1"/>
    <property type="molecule type" value="Genomic_DNA"/>
</dbReference>
<evidence type="ECO:0000313" key="7">
    <source>
        <dbReference type="EMBL" id="QHS94030.1"/>
    </source>
</evidence>
<dbReference type="GO" id="GO:0005524">
    <property type="term" value="F:ATP binding"/>
    <property type="evidence" value="ECO:0007669"/>
    <property type="project" value="InterPro"/>
</dbReference>
<organism evidence="7">
    <name type="scientific">viral metagenome</name>
    <dbReference type="NCBI Taxonomy" id="1070528"/>
    <lineage>
        <taxon>unclassified sequences</taxon>
        <taxon>metagenomes</taxon>
        <taxon>organismal metagenomes</taxon>
    </lineage>
</organism>
<comment type="cofactor">
    <cofactor evidence="1">
        <name>a divalent metal cation</name>
        <dbReference type="ChEBI" id="CHEBI:60240"/>
    </cofactor>
</comment>
<dbReference type="PANTHER" id="PTHR47810:SF1">
    <property type="entry name" value="DNA LIGASE B"/>
    <property type="match status" value="1"/>
</dbReference>
<dbReference type="InterPro" id="IPR016059">
    <property type="entry name" value="DNA_ligase_ATP-dep_CS"/>
</dbReference>
<evidence type="ECO:0000256" key="2">
    <source>
        <dbReference type="ARBA" id="ARBA00022598"/>
    </source>
</evidence>
<dbReference type="Gene3D" id="3.30.1490.70">
    <property type="match status" value="1"/>
</dbReference>
<dbReference type="SUPFAM" id="SSF56091">
    <property type="entry name" value="DNA ligase/mRNA capping enzyme, catalytic domain"/>
    <property type="match status" value="1"/>
</dbReference>